<keyword evidence="5" id="KW-1185">Reference proteome</keyword>
<reference evidence="3 4" key="1">
    <citation type="submission" date="2019-12" db="EMBL/GenBank/DDBJ databases">
        <title>Genomic-based taxomic classification of the family Erythrobacteraceae.</title>
        <authorList>
            <person name="Xu L."/>
        </authorList>
    </citation>
    <scope>NUCLEOTIDE SEQUENCE [LARGE SCALE GENOMIC DNA]</scope>
    <source>
        <strain evidence="3 4">JCM 10282</strain>
    </source>
</reference>
<dbReference type="InterPro" id="IPR010869">
    <property type="entry name" value="DUF1501"/>
</dbReference>
<dbReference type="PANTHER" id="PTHR43737:SF1">
    <property type="entry name" value="DUF1501 DOMAIN-CONTAINING PROTEIN"/>
    <property type="match status" value="1"/>
</dbReference>
<reference evidence="2 5" key="2">
    <citation type="submission" date="2020-08" db="EMBL/GenBank/DDBJ databases">
        <title>Genomic Encyclopedia of Type Strains, Phase IV (KMG-IV): sequencing the most valuable type-strain genomes for metagenomic binning, comparative biology and taxonomic classification.</title>
        <authorList>
            <person name="Goeker M."/>
        </authorList>
    </citation>
    <scope>NUCLEOTIDE SEQUENCE [LARGE SCALE GENOMIC DNA]</scope>
    <source>
        <strain evidence="2 5">DSM 8510</strain>
    </source>
</reference>
<proteinExistence type="predicted"/>
<name>A0A6I4UH80_9SPHN</name>
<dbReference type="AlphaFoldDB" id="A0A6I4UH80"/>
<evidence type="ECO:0000313" key="3">
    <source>
        <dbReference type="EMBL" id="MXP38280.1"/>
    </source>
</evidence>
<evidence type="ECO:0000313" key="2">
    <source>
        <dbReference type="EMBL" id="MBB3776648.1"/>
    </source>
</evidence>
<organism evidence="3 4">
    <name type="scientific">Erythrobacter ramosus</name>
    <dbReference type="NCBI Taxonomy" id="35811"/>
    <lineage>
        <taxon>Bacteria</taxon>
        <taxon>Pseudomonadati</taxon>
        <taxon>Pseudomonadota</taxon>
        <taxon>Alphaproteobacteria</taxon>
        <taxon>Sphingomonadales</taxon>
        <taxon>Erythrobacteraceae</taxon>
        <taxon>Erythrobacter/Porphyrobacter group</taxon>
        <taxon>Erythrobacter</taxon>
    </lineage>
</organism>
<sequence length="482" mass="50365">MFIGKSIEIERRAFLRRSGQLAMMGAASSYALDLAGLAEAAAFNGTGGYKALVCVFLYGGNDHGNTLVPFDATNYSRYAAIRGTAGSEDASGIALGRNALANTVLAAPSDQRLTDDITYALAPTMPRLKTLFDTGAMAPLLNVGPLIAPLTRAQYDAGSVPRPAKLFSHNDQQSTWQSSQPEGSRTGWGGRMGDLALSSNTNAMFTAINATGNAVFLSGQTAVPYQVSPTGATLYNPLQNGRLFNSSAASQALSTLLRSGSGNVMAADYARFNDRSIQYGAFVNDALRGVTLNTSFGSGNRLADQLRVVAQLIAARGRLGVTRQVFLVSLGGFDNHDGLIGTHDGLLGQVDSAIDSFYRATVELGVAENVTTFTASDFGRTLSSNGDGSDHGWGAHHFIVGGGVRGGRFYGRAPQVSVTSNDQVGQGRLLPATSVDELSATLGLWFGVAPSELPSVAPNIGRFASADIGFMKPAQTAVAASR</sequence>
<protein>
    <submittedName>
        <fullName evidence="3">DUF1501 domain-containing protein</fullName>
    </submittedName>
    <submittedName>
        <fullName evidence="2">Uncharacterized protein (DUF1501 family)</fullName>
    </submittedName>
</protein>
<feature type="compositionally biased region" description="Polar residues" evidence="1">
    <location>
        <begin position="169"/>
        <end position="183"/>
    </location>
</feature>
<dbReference type="Proteomes" id="UP000430021">
    <property type="component" value="Unassembled WGS sequence"/>
</dbReference>
<dbReference type="RefSeq" id="WP_160760458.1">
    <property type="nucleotide sequence ID" value="NZ_BAAADZ010000010.1"/>
</dbReference>
<evidence type="ECO:0000313" key="4">
    <source>
        <dbReference type="Proteomes" id="UP000430021"/>
    </source>
</evidence>
<feature type="region of interest" description="Disordered" evidence="1">
    <location>
        <begin position="168"/>
        <end position="188"/>
    </location>
</feature>
<evidence type="ECO:0000256" key="1">
    <source>
        <dbReference type="SAM" id="MobiDB-lite"/>
    </source>
</evidence>
<dbReference type="OrthoDB" id="9779968at2"/>
<dbReference type="Proteomes" id="UP000548685">
    <property type="component" value="Unassembled WGS sequence"/>
</dbReference>
<dbReference type="PANTHER" id="PTHR43737">
    <property type="entry name" value="BLL7424 PROTEIN"/>
    <property type="match status" value="1"/>
</dbReference>
<comment type="caution">
    <text evidence="3">The sequence shown here is derived from an EMBL/GenBank/DDBJ whole genome shotgun (WGS) entry which is preliminary data.</text>
</comment>
<dbReference type="InterPro" id="IPR006311">
    <property type="entry name" value="TAT_signal"/>
</dbReference>
<dbReference type="EMBL" id="WTYB01000002">
    <property type="protein sequence ID" value="MXP38280.1"/>
    <property type="molecule type" value="Genomic_DNA"/>
</dbReference>
<dbReference type="EMBL" id="JACICE010000002">
    <property type="protein sequence ID" value="MBB3776648.1"/>
    <property type="molecule type" value="Genomic_DNA"/>
</dbReference>
<dbReference type="PROSITE" id="PS51318">
    <property type="entry name" value="TAT"/>
    <property type="match status" value="1"/>
</dbReference>
<accession>A0A6I4UH80</accession>
<gene>
    <name evidence="2" type="ORF">FHS52_002617</name>
    <name evidence="3" type="ORF">GRI59_06595</name>
</gene>
<dbReference type="Pfam" id="PF07394">
    <property type="entry name" value="DUF1501"/>
    <property type="match status" value="1"/>
</dbReference>
<evidence type="ECO:0000313" key="5">
    <source>
        <dbReference type="Proteomes" id="UP000548685"/>
    </source>
</evidence>